<keyword evidence="1" id="KW-0812">Transmembrane</keyword>
<name>A0ABZ2RP01_9BACT</name>
<evidence type="ECO:0000313" key="3">
    <source>
        <dbReference type="Proteomes" id="UP001477443"/>
    </source>
</evidence>
<sequence>MSKVMTNIEKLKVPDFFNNEAYYDSTKHQVLFKNIPGTLEFKDTTSQALYWTIFMLTLVACLLIYLFRRVIRQNYQNKTLIMSMRKKDFWILIGSITLTMIIARSILVLATNYPMLWEIVPLHFCRLILLFIAFSLIFNKLNWIKYYGHLGIFGALLSVFIPGIYKSVGADNFWFYDYILAHAFILLMISLMFAFTRDKYKFEDTVITVILFGSLCFAMWIINLSTASFAHNIRWRSNYFYLGKSEYNDMYSRLGWIVEWPLNLLTFTLLGILVLTLSVVLWCLTDKIHIEKQDGKIKAYIFKSEVWAYYKTTFKTAFKKNKIA</sequence>
<keyword evidence="3" id="KW-1185">Reference proteome</keyword>
<organism evidence="2 3">
    <name type="scientific">Mycoplasmopsis felifaucium</name>
    <dbReference type="NCBI Taxonomy" id="35768"/>
    <lineage>
        <taxon>Bacteria</taxon>
        <taxon>Bacillati</taxon>
        <taxon>Mycoplasmatota</taxon>
        <taxon>Mycoplasmoidales</taxon>
        <taxon>Metamycoplasmataceae</taxon>
        <taxon>Mycoplasmopsis</taxon>
    </lineage>
</organism>
<protein>
    <submittedName>
        <fullName evidence="2">YwaF family protein</fullName>
    </submittedName>
</protein>
<reference evidence="2" key="1">
    <citation type="submission" date="2024-03" db="EMBL/GenBank/DDBJ databases">
        <title>Complete genome sequence of Mycoplasma felifaucium Z921 isolated from the trachea of a cheetah.</title>
        <authorList>
            <person name="Spergser J."/>
        </authorList>
    </citation>
    <scope>NUCLEOTIDE SEQUENCE [LARGE SCALE GENOMIC DNA]</scope>
    <source>
        <strain evidence="2">Z921</strain>
    </source>
</reference>
<feature type="transmembrane region" description="Helical" evidence="1">
    <location>
        <begin position="48"/>
        <end position="68"/>
    </location>
</feature>
<dbReference type="Pfam" id="PF14808">
    <property type="entry name" value="TMEM164"/>
    <property type="match status" value="1"/>
</dbReference>
<feature type="transmembrane region" description="Helical" evidence="1">
    <location>
        <begin position="119"/>
        <end position="138"/>
    </location>
</feature>
<evidence type="ECO:0000256" key="1">
    <source>
        <dbReference type="SAM" id="Phobius"/>
    </source>
</evidence>
<gene>
    <name evidence="2" type="ORF">WG617_01905</name>
</gene>
<evidence type="ECO:0000313" key="2">
    <source>
        <dbReference type="EMBL" id="WXL28768.1"/>
    </source>
</evidence>
<feature type="transmembrane region" description="Helical" evidence="1">
    <location>
        <begin position="207"/>
        <end position="230"/>
    </location>
</feature>
<dbReference type="RefSeq" id="WP_338822312.1">
    <property type="nucleotide sequence ID" value="NZ_CP148067.1"/>
</dbReference>
<feature type="transmembrane region" description="Helical" evidence="1">
    <location>
        <begin position="174"/>
        <end position="195"/>
    </location>
</feature>
<proteinExistence type="predicted"/>
<keyword evidence="1" id="KW-0472">Membrane</keyword>
<dbReference type="EMBL" id="CP148067">
    <property type="protein sequence ID" value="WXL28768.1"/>
    <property type="molecule type" value="Genomic_DNA"/>
</dbReference>
<dbReference type="Proteomes" id="UP001477443">
    <property type="component" value="Chromosome"/>
</dbReference>
<accession>A0ABZ2RP01</accession>
<feature type="transmembrane region" description="Helical" evidence="1">
    <location>
        <begin position="89"/>
        <end position="113"/>
    </location>
</feature>
<feature type="transmembrane region" description="Helical" evidence="1">
    <location>
        <begin position="150"/>
        <end position="168"/>
    </location>
</feature>
<feature type="transmembrane region" description="Helical" evidence="1">
    <location>
        <begin position="260"/>
        <end position="284"/>
    </location>
</feature>
<keyword evidence="1" id="KW-1133">Transmembrane helix</keyword>